<evidence type="ECO:0000313" key="2">
    <source>
        <dbReference type="Proteomes" id="UP000297646"/>
    </source>
</evidence>
<proteinExistence type="predicted"/>
<accession>A0A4Z0RZP6</accession>
<dbReference type="RefSeq" id="WP_135518057.1">
    <property type="nucleotide sequence ID" value="NZ_PVSN01000008.1"/>
</dbReference>
<reference evidence="1 2" key="1">
    <citation type="submission" date="2018-03" db="EMBL/GenBank/DDBJ databases">
        <title>Genome sequencing of Weissella confusa isolates.</title>
        <authorList>
            <person name="Kajala I."/>
            <person name="Baruah R."/>
            <person name="Bergsveinson J."/>
            <person name="Juvonen R."/>
            <person name="Ziola B."/>
        </authorList>
    </citation>
    <scope>NUCLEOTIDE SEQUENCE [LARGE SCALE GENOMIC DNA]</scope>
    <source>
        <strain evidence="1 2">VTT E-062653</strain>
    </source>
</reference>
<dbReference type="Proteomes" id="UP000297646">
    <property type="component" value="Unassembled WGS sequence"/>
</dbReference>
<name>A0A4Z0RZP6_WEICO</name>
<evidence type="ECO:0000313" key="1">
    <source>
        <dbReference type="EMBL" id="TGE75670.1"/>
    </source>
</evidence>
<organism evidence="1 2">
    <name type="scientific">Weissella confusa</name>
    <name type="common">Lactobacillus confusus</name>
    <dbReference type="NCBI Taxonomy" id="1583"/>
    <lineage>
        <taxon>Bacteria</taxon>
        <taxon>Bacillati</taxon>
        <taxon>Bacillota</taxon>
        <taxon>Bacilli</taxon>
        <taxon>Lactobacillales</taxon>
        <taxon>Lactobacillaceae</taxon>
        <taxon>Weissella</taxon>
    </lineage>
</organism>
<comment type="caution">
    <text evidence="1">The sequence shown here is derived from an EMBL/GenBank/DDBJ whole genome shotgun (WGS) entry which is preliminary data.</text>
</comment>
<protein>
    <submittedName>
        <fullName evidence="1">Uncharacterized protein</fullName>
    </submittedName>
</protein>
<gene>
    <name evidence="1" type="ORF">C6P11_01200</name>
</gene>
<dbReference type="AlphaFoldDB" id="A0A4Z0RZP6"/>
<sequence length="101" mass="11677">MRNTVVNVLATLDQIRLIQLNAKTMMQDGDVEFGFVGMFIAERDKFKTLSQYQKWVDKRLSEELMSQNIDVSDQSWIQLNVTGDQLFSFSQAFGDYLDSVK</sequence>
<dbReference type="EMBL" id="PVSN01000008">
    <property type="protein sequence ID" value="TGE75670.1"/>
    <property type="molecule type" value="Genomic_DNA"/>
</dbReference>